<dbReference type="SUPFAM" id="SSF88659">
    <property type="entry name" value="Sigma3 and sigma4 domains of RNA polymerase sigma factors"/>
    <property type="match status" value="1"/>
</dbReference>
<evidence type="ECO:0000259" key="6">
    <source>
        <dbReference type="Pfam" id="PF08281"/>
    </source>
</evidence>
<organism evidence="7 8">
    <name type="scientific">Mucilaginibacter ginsenosidivorax</name>
    <dbReference type="NCBI Taxonomy" id="862126"/>
    <lineage>
        <taxon>Bacteria</taxon>
        <taxon>Pseudomonadati</taxon>
        <taxon>Bacteroidota</taxon>
        <taxon>Sphingobacteriia</taxon>
        <taxon>Sphingobacteriales</taxon>
        <taxon>Sphingobacteriaceae</taxon>
        <taxon>Mucilaginibacter</taxon>
    </lineage>
</organism>
<gene>
    <name evidence="7" type="ORF">FSB76_09990</name>
</gene>
<evidence type="ECO:0000313" key="7">
    <source>
        <dbReference type="EMBL" id="QEC76260.1"/>
    </source>
</evidence>
<dbReference type="CDD" id="cd06171">
    <property type="entry name" value="Sigma70_r4"/>
    <property type="match status" value="1"/>
</dbReference>
<evidence type="ECO:0000259" key="5">
    <source>
        <dbReference type="Pfam" id="PF04542"/>
    </source>
</evidence>
<dbReference type="InterPro" id="IPR013324">
    <property type="entry name" value="RNA_pol_sigma_r3/r4-like"/>
</dbReference>
<dbReference type="Pfam" id="PF04542">
    <property type="entry name" value="Sigma70_r2"/>
    <property type="match status" value="1"/>
</dbReference>
<evidence type="ECO:0000256" key="4">
    <source>
        <dbReference type="ARBA" id="ARBA00023163"/>
    </source>
</evidence>
<sequence length="201" mass="23459">MPILTLTKPYTDQQLLDLIRKDDRGAFTELYNRYWDKTYTVALHRLDDEHEAEEVVQEVFLSIWQRRATLQLTHTVATYLAVAVKYKVINHLAKQYRRQLQHDELIITSPVVADSTADWLHEKELRQLLEKTISQLPEKCRIVFLLSRDENKTYAEIAAELNISQKTVEAHMSKALRELRETLGVSAPILAFILLNADRFL</sequence>
<reference evidence="7 8" key="1">
    <citation type="journal article" date="2013" name="J. Microbiol.">
        <title>Mucilaginibacter ginsenosidivorax sp. nov., with ginsenoside converting activity isolated from sediment.</title>
        <authorList>
            <person name="Kim J.K."/>
            <person name="Choi T.E."/>
            <person name="Liu Q.M."/>
            <person name="Park H.Y."/>
            <person name="Yi T.H."/>
            <person name="Yoon M.H."/>
            <person name="Kim S.C."/>
            <person name="Im W.T."/>
        </authorList>
    </citation>
    <scope>NUCLEOTIDE SEQUENCE [LARGE SCALE GENOMIC DNA]</scope>
    <source>
        <strain evidence="7 8">KHI28</strain>
    </source>
</reference>
<dbReference type="Gene3D" id="1.10.1740.10">
    <property type="match status" value="1"/>
</dbReference>
<comment type="similarity">
    <text evidence="1">Belongs to the sigma-70 factor family. ECF subfamily.</text>
</comment>
<dbReference type="InterPro" id="IPR007627">
    <property type="entry name" value="RNA_pol_sigma70_r2"/>
</dbReference>
<dbReference type="NCBIfam" id="TIGR02937">
    <property type="entry name" value="sigma70-ECF"/>
    <property type="match status" value="1"/>
</dbReference>
<dbReference type="Gene3D" id="1.10.10.10">
    <property type="entry name" value="Winged helix-like DNA-binding domain superfamily/Winged helix DNA-binding domain"/>
    <property type="match status" value="1"/>
</dbReference>
<name>A0A5B8VXH8_9SPHI</name>
<evidence type="ECO:0000256" key="1">
    <source>
        <dbReference type="ARBA" id="ARBA00010641"/>
    </source>
</evidence>
<keyword evidence="4" id="KW-0804">Transcription</keyword>
<keyword evidence="3" id="KW-0731">Sigma factor</keyword>
<dbReference type="Proteomes" id="UP000321362">
    <property type="component" value="Chromosome"/>
</dbReference>
<dbReference type="InterPro" id="IPR036388">
    <property type="entry name" value="WH-like_DNA-bd_sf"/>
</dbReference>
<dbReference type="RefSeq" id="WP_147053437.1">
    <property type="nucleotide sequence ID" value="NZ_CP042437.1"/>
</dbReference>
<dbReference type="InterPro" id="IPR014327">
    <property type="entry name" value="RNA_pol_sigma70_bacteroid"/>
</dbReference>
<dbReference type="NCBIfam" id="TIGR02985">
    <property type="entry name" value="Sig70_bacteroi1"/>
    <property type="match status" value="1"/>
</dbReference>
<dbReference type="InterPro" id="IPR013325">
    <property type="entry name" value="RNA_pol_sigma_r2"/>
</dbReference>
<dbReference type="GO" id="GO:0006352">
    <property type="term" value="P:DNA-templated transcription initiation"/>
    <property type="evidence" value="ECO:0007669"/>
    <property type="project" value="InterPro"/>
</dbReference>
<dbReference type="EMBL" id="CP042437">
    <property type="protein sequence ID" value="QEC76260.1"/>
    <property type="molecule type" value="Genomic_DNA"/>
</dbReference>
<dbReference type="GO" id="GO:0016987">
    <property type="term" value="F:sigma factor activity"/>
    <property type="evidence" value="ECO:0007669"/>
    <property type="project" value="UniProtKB-KW"/>
</dbReference>
<protein>
    <submittedName>
        <fullName evidence="7">RNA polymerase sigma-70 factor</fullName>
    </submittedName>
</protein>
<keyword evidence="2" id="KW-0805">Transcription regulation</keyword>
<accession>A0A5B8VXH8</accession>
<evidence type="ECO:0000256" key="2">
    <source>
        <dbReference type="ARBA" id="ARBA00023015"/>
    </source>
</evidence>
<dbReference type="OrthoDB" id="1097528at2"/>
<dbReference type="InterPro" id="IPR013249">
    <property type="entry name" value="RNA_pol_sigma70_r4_t2"/>
</dbReference>
<dbReference type="InterPro" id="IPR014284">
    <property type="entry name" value="RNA_pol_sigma-70_dom"/>
</dbReference>
<dbReference type="PANTHER" id="PTHR43133:SF46">
    <property type="entry name" value="RNA POLYMERASE SIGMA-70 FACTOR ECF SUBFAMILY"/>
    <property type="match status" value="1"/>
</dbReference>
<dbReference type="SUPFAM" id="SSF88946">
    <property type="entry name" value="Sigma2 domain of RNA polymerase sigma factors"/>
    <property type="match status" value="1"/>
</dbReference>
<feature type="domain" description="RNA polymerase sigma factor 70 region 4 type 2" evidence="6">
    <location>
        <begin position="127"/>
        <end position="179"/>
    </location>
</feature>
<dbReference type="AlphaFoldDB" id="A0A5B8VXH8"/>
<proteinExistence type="inferred from homology"/>
<dbReference type="KEGG" id="mgk:FSB76_09990"/>
<feature type="domain" description="RNA polymerase sigma-70 region 2" evidence="5">
    <location>
        <begin position="30"/>
        <end position="97"/>
    </location>
</feature>
<evidence type="ECO:0000256" key="3">
    <source>
        <dbReference type="ARBA" id="ARBA00023082"/>
    </source>
</evidence>
<dbReference type="InterPro" id="IPR039425">
    <property type="entry name" value="RNA_pol_sigma-70-like"/>
</dbReference>
<evidence type="ECO:0000313" key="8">
    <source>
        <dbReference type="Proteomes" id="UP000321362"/>
    </source>
</evidence>
<keyword evidence="8" id="KW-1185">Reference proteome</keyword>
<dbReference type="GO" id="GO:0003677">
    <property type="term" value="F:DNA binding"/>
    <property type="evidence" value="ECO:0007669"/>
    <property type="project" value="InterPro"/>
</dbReference>
<dbReference type="Pfam" id="PF08281">
    <property type="entry name" value="Sigma70_r4_2"/>
    <property type="match status" value="1"/>
</dbReference>
<dbReference type="PANTHER" id="PTHR43133">
    <property type="entry name" value="RNA POLYMERASE ECF-TYPE SIGMA FACTO"/>
    <property type="match status" value="1"/>
</dbReference>